<accession>A0AAD4BBJ4</accession>
<organism evidence="1 2">
    <name type="scientific">Boletus edulis BED1</name>
    <dbReference type="NCBI Taxonomy" id="1328754"/>
    <lineage>
        <taxon>Eukaryota</taxon>
        <taxon>Fungi</taxon>
        <taxon>Dikarya</taxon>
        <taxon>Basidiomycota</taxon>
        <taxon>Agaricomycotina</taxon>
        <taxon>Agaricomycetes</taxon>
        <taxon>Agaricomycetidae</taxon>
        <taxon>Boletales</taxon>
        <taxon>Boletineae</taxon>
        <taxon>Boletaceae</taxon>
        <taxon>Boletoideae</taxon>
        <taxon>Boletus</taxon>
    </lineage>
</organism>
<feature type="non-terminal residue" evidence="1">
    <location>
        <position position="106"/>
    </location>
</feature>
<sequence>FTTNNGYGFQVIAHWISSYFLGDKMRLPFTIEEALDETESKRWPQTTDELLDDMGLPNMRSGGNWIMWLPVLKAISVDEIARLREERHTKREADALQPESSFPLAK</sequence>
<dbReference type="Proteomes" id="UP001194468">
    <property type="component" value="Unassembled WGS sequence"/>
</dbReference>
<name>A0AAD4BBJ4_BOLED</name>
<dbReference type="EMBL" id="WHUW01000298">
    <property type="protein sequence ID" value="KAF8415728.1"/>
    <property type="molecule type" value="Genomic_DNA"/>
</dbReference>
<reference evidence="1" key="1">
    <citation type="submission" date="2019-10" db="EMBL/GenBank/DDBJ databases">
        <authorList>
            <consortium name="DOE Joint Genome Institute"/>
            <person name="Kuo A."/>
            <person name="Miyauchi S."/>
            <person name="Kiss E."/>
            <person name="Drula E."/>
            <person name="Kohler A."/>
            <person name="Sanchez-Garcia M."/>
            <person name="Andreopoulos B."/>
            <person name="Barry K.W."/>
            <person name="Bonito G."/>
            <person name="Buee M."/>
            <person name="Carver A."/>
            <person name="Chen C."/>
            <person name="Cichocki N."/>
            <person name="Clum A."/>
            <person name="Culley D."/>
            <person name="Crous P.W."/>
            <person name="Fauchery L."/>
            <person name="Girlanda M."/>
            <person name="Hayes R."/>
            <person name="Keri Z."/>
            <person name="LaButti K."/>
            <person name="Lipzen A."/>
            <person name="Lombard V."/>
            <person name="Magnuson J."/>
            <person name="Maillard F."/>
            <person name="Morin E."/>
            <person name="Murat C."/>
            <person name="Nolan M."/>
            <person name="Ohm R."/>
            <person name="Pangilinan J."/>
            <person name="Pereira M."/>
            <person name="Perotto S."/>
            <person name="Peter M."/>
            <person name="Riley R."/>
            <person name="Sitrit Y."/>
            <person name="Stielow B."/>
            <person name="Szollosi G."/>
            <person name="Zifcakova L."/>
            <person name="Stursova M."/>
            <person name="Spatafora J.W."/>
            <person name="Tedersoo L."/>
            <person name="Vaario L.-M."/>
            <person name="Yamada A."/>
            <person name="Yan M."/>
            <person name="Wang P."/>
            <person name="Xu J."/>
            <person name="Bruns T."/>
            <person name="Baldrian P."/>
            <person name="Vilgalys R."/>
            <person name="Henrissat B."/>
            <person name="Grigoriev I.V."/>
            <person name="Hibbett D."/>
            <person name="Nagy L.G."/>
            <person name="Martin F.M."/>
        </authorList>
    </citation>
    <scope>NUCLEOTIDE SEQUENCE</scope>
    <source>
        <strain evidence="1">BED1</strain>
    </source>
</reference>
<proteinExistence type="predicted"/>
<keyword evidence="2" id="KW-1185">Reference proteome</keyword>
<evidence type="ECO:0000313" key="1">
    <source>
        <dbReference type="EMBL" id="KAF8415728.1"/>
    </source>
</evidence>
<evidence type="ECO:0000313" key="2">
    <source>
        <dbReference type="Proteomes" id="UP001194468"/>
    </source>
</evidence>
<reference evidence="1" key="2">
    <citation type="journal article" date="2020" name="Nat. Commun.">
        <title>Large-scale genome sequencing of mycorrhizal fungi provides insights into the early evolution of symbiotic traits.</title>
        <authorList>
            <person name="Miyauchi S."/>
            <person name="Kiss E."/>
            <person name="Kuo A."/>
            <person name="Drula E."/>
            <person name="Kohler A."/>
            <person name="Sanchez-Garcia M."/>
            <person name="Morin E."/>
            <person name="Andreopoulos B."/>
            <person name="Barry K.W."/>
            <person name="Bonito G."/>
            <person name="Buee M."/>
            <person name="Carver A."/>
            <person name="Chen C."/>
            <person name="Cichocki N."/>
            <person name="Clum A."/>
            <person name="Culley D."/>
            <person name="Crous P.W."/>
            <person name="Fauchery L."/>
            <person name="Girlanda M."/>
            <person name="Hayes R.D."/>
            <person name="Keri Z."/>
            <person name="LaButti K."/>
            <person name="Lipzen A."/>
            <person name="Lombard V."/>
            <person name="Magnuson J."/>
            <person name="Maillard F."/>
            <person name="Murat C."/>
            <person name="Nolan M."/>
            <person name="Ohm R.A."/>
            <person name="Pangilinan J."/>
            <person name="Pereira M.F."/>
            <person name="Perotto S."/>
            <person name="Peter M."/>
            <person name="Pfister S."/>
            <person name="Riley R."/>
            <person name="Sitrit Y."/>
            <person name="Stielow J.B."/>
            <person name="Szollosi G."/>
            <person name="Zifcakova L."/>
            <person name="Stursova M."/>
            <person name="Spatafora J.W."/>
            <person name="Tedersoo L."/>
            <person name="Vaario L.M."/>
            <person name="Yamada A."/>
            <person name="Yan M."/>
            <person name="Wang P."/>
            <person name="Xu J."/>
            <person name="Bruns T."/>
            <person name="Baldrian P."/>
            <person name="Vilgalys R."/>
            <person name="Dunand C."/>
            <person name="Henrissat B."/>
            <person name="Grigoriev I.V."/>
            <person name="Hibbett D."/>
            <person name="Nagy L.G."/>
            <person name="Martin F.M."/>
        </authorList>
    </citation>
    <scope>NUCLEOTIDE SEQUENCE</scope>
    <source>
        <strain evidence="1">BED1</strain>
    </source>
</reference>
<dbReference type="AlphaFoldDB" id="A0AAD4BBJ4"/>
<comment type="caution">
    <text evidence="1">The sequence shown here is derived from an EMBL/GenBank/DDBJ whole genome shotgun (WGS) entry which is preliminary data.</text>
</comment>
<protein>
    <submittedName>
        <fullName evidence="1">Uncharacterized protein</fullName>
    </submittedName>
</protein>
<gene>
    <name evidence="1" type="ORF">L210DRAFT_3430732</name>
</gene>